<dbReference type="Pfam" id="PF00593">
    <property type="entry name" value="TonB_dep_Rec_b-barrel"/>
    <property type="match status" value="1"/>
</dbReference>
<reference evidence="16 17" key="1">
    <citation type="submission" date="2020-01" db="EMBL/GenBank/DDBJ databases">
        <title>Sphingomonas sp. C33 whole genome sequece.</title>
        <authorList>
            <person name="Park C."/>
        </authorList>
    </citation>
    <scope>NUCLEOTIDE SEQUENCE [LARGE SCALE GENOMIC DNA]</scope>
    <source>
        <strain evidence="16 17">C33</strain>
    </source>
</reference>
<evidence type="ECO:0000256" key="3">
    <source>
        <dbReference type="ARBA" id="ARBA00022452"/>
    </source>
</evidence>
<organism evidence="16 17">
    <name type="scientific">Sphingomonas changnyeongensis</name>
    <dbReference type="NCBI Taxonomy" id="2698679"/>
    <lineage>
        <taxon>Bacteria</taxon>
        <taxon>Pseudomonadati</taxon>
        <taxon>Pseudomonadota</taxon>
        <taxon>Alphaproteobacteria</taxon>
        <taxon>Sphingomonadales</taxon>
        <taxon>Sphingomonadaceae</taxon>
        <taxon>Sphingomonas</taxon>
    </lineage>
</organism>
<evidence type="ECO:0000256" key="4">
    <source>
        <dbReference type="ARBA" id="ARBA00022496"/>
    </source>
</evidence>
<evidence type="ECO:0000313" key="16">
    <source>
        <dbReference type="EMBL" id="QHL90607.1"/>
    </source>
</evidence>
<dbReference type="EMBL" id="CP047895">
    <property type="protein sequence ID" value="QHL90607.1"/>
    <property type="molecule type" value="Genomic_DNA"/>
</dbReference>
<dbReference type="AlphaFoldDB" id="A0A7Z2NVQ2"/>
<keyword evidence="8 12" id="KW-0798">TonB box</keyword>
<evidence type="ECO:0000313" key="17">
    <source>
        <dbReference type="Proteomes" id="UP000464468"/>
    </source>
</evidence>
<comment type="similarity">
    <text evidence="11 12">Belongs to the TonB-dependent receptor family.</text>
</comment>
<comment type="subcellular location">
    <subcellularLocation>
        <location evidence="1 11">Cell outer membrane</location>
        <topology evidence="1 11">Multi-pass membrane protein</topology>
    </subcellularLocation>
</comment>
<keyword evidence="4" id="KW-0410">Iron transport</keyword>
<evidence type="ECO:0000259" key="15">
    <source>
        <dbReference type="Pfam" id="PF07715"/>
    </source>
</evidence>
<name>A0A7Z2NVQ2_9SPHN</name>
<dbReference type="PANTHER" id="PTHR32552">
    <property type="entry name" value="FERRICHROME IRON RECEPTOR-RELATED"/>
    <property type="match status" value="1"/>
</dbReference>
<evidence type="ECO:0000256" key="10">
    <source>
        <dbReference type="ARBA" id="ARBA00023237"/>
    </source>
</evidence>
<dbReference type="Proteomes" id="UP000464468">
    <property type="component" value="Chromosome"/>
</dbReference>
<dbReference type="PROSITE" id="PS52016">
    <property type="entry name" value="TONB_DEPENDENT_REC_3"/>
    <property type="match status" value="1"/>
</dbReference>
<evidence type="ECO:0000256" key="9">
    <source>
        <dbReference type="ARBA" id="ARBA00023136"/>
    </source>
</evidence>
<proteinExistence type="inferred from homology"/>
<dbReference type="InterPro" id="IPR039426">
    <property type="entry name" value="TonB-dep_rcpt-like"/>
</dbReference>
<sequence>MKSARFLVSSAVAALFATSPVLAQSAPAPQDNATETQEQENVADIIVTAAGRAQVVQDVPIAVSVLGGELITRGNIVDVRGIQQIAPSLQTTTGQSAATGTVLRIRGVGTAGDNPGFEPAVGVFIDGVFRARSGIALAELPQLDRVEVLRGPQGTLFGRNTSAGALNIVTAGPAFNLGGYAEVSYGNYDELEVRGGITGPVSDTLALRLDGVYHVRDGTIRDVNSDRRINNLDRYLLRGQALFENDDVRFRLIADYAKTDEQCCGAVNTNSFLQGQPVALGGPGNPAFGAAFAAASAIQQVAAAGGRTGIVTPYRPSERRMAISPNRDYLEAVKEWGVSGQLDYTLSDSLNLTSITAYRDWQVRRNQDIDFSGVDRAYREGYRNRFKNFTQELRLQGQAFDDKLDWLVGGFYLNETLTLRDTVRFGTESSQYVDGFISNLTRSATLPTGFQVFGTRAGTPLVGQVLLASNPALAAAAAAGGPAVLGTFLSPFPGTPNGGGQQADNYRVKTNAIALFTHNILSITDDLKLTLGLRYNRETKKIRADLNSTVPACSFLLNPNATLLRAGLAGLPSGLGSAITNLACNPTVNSEFNGIYNGRRTDEEFTGTAKLSYEISEAVTLYGGYDRGFKSGGFNLDRGTFDTRLLGGNGAQIDDLSFRPETVDSYEIGIKTNFSSAFTFNATLFTADFKNFQDLTFIGNNFRVTSVAKLRSRGVELESIIRPYRDLTFNLGYSYTDSQYIDDRLNAIPELAAGNRAQTTNTPRDVVTVAMNWTPQLSDSVGLSVYTDMRYSGETRTINVLGSEPFTGNPGVAIVNARVGLTFLERKLLVEAYVENLFDTYFNVTAFPIPEQSSNFAVYPNLPRFYGVRARYTF</sequence>
<protein>
    <submittedName>
        <fullName evidence="16">TonB-dependent receptor</fullName>
    </submittedName>
</protein>
<evidence type="ECO:0000256" key="13">
    <source>
        <dbReference type="SAM" id="SignalP"/>
    </source>
</evidence>
<gene>
    <name evidence="16" type="ORF">GVO57_06910</name>
</gene>
<evidence type="ECO:0000256" key="7">
    <source>
        <dbReference type="ARBA" id="ARBA00023065"/>
    </source>
</evidence>
<keyword evidence="13" id="KW-0732">Signal</keyword>
<keyword evidence="17" id="KW-1185">Reference proteome</keyword>
<feature type="signal peptide" evidence="13">
    <location>
        <begin position="1"/>
        <end position="23"/>
    </location>
</feature>
<accession>A0A7Z2NVQ2</accession>
<dbReference type="RefSeq" id="WP_160592535.1">
    <property type="nucleotide sequence ID" value="NZ_CP047895.1"/>
</dbReference>
<dbReference type="Gene3D" id="2.40.170.20">
    <property type="entry name" value="TonB-dependent receptor, beta-barrel domain"/>
    <property type="match status" value="2"/>
</dbReference>
<dbReference type="PANTHER" id="PTHR32552:SF81">
    <property type="entry name" value="TONB-DEPENDENT OUTER MEMBRANE RECEPTOR"/>
    <property type="match status" value="1"/>
</dbReference>
<keyword evidence="5 11" id="KW-0812">Transmembrane</keyword>
<keyword evidence="16" id="KW-0675">Receptor</keyword>
<feature type="domain" description="TonB-dependent receptor plug" evidence="15">
    <location>
        <begin position="56"/>
        <end position="165"/>
    </location>
</feature>
<dbReference type="GO" id="GO:0009279">
    <property type="term" value="C:cell outer membrane"/>
    <property type="evidence" value="ECO:0007669"/>
    <property type="project" value="UniProtKB-SubCell"/>
</dbReference>
<evidence type="ECO:0000256" key="2">
    <source>
        <dbReference type="ARBA" id="ARBA00022448"/>
    </source>
</evidence>
<evidence type="ECO:0000259" key="14">
    <source>
        <dbReference type="Pfam" id="PF00593"/>
    </source>
</evidence>
<evidence type="ECO:0000256" key="8">
    <source>
        <dbReference type="ARBA" id="ARBA00023077"/>
    </source>
</evidence>
<dbReference type="SUPFAM" id="SSF56935">
    <property type="entry name" value="Porins"/>
    <property type="match status" value="1"/>
</dbReference>
<keyword evidence="7" id="KW-0406">Ion transport</keyword>
<feature type="domain" description="TonB-dependent receptor-like beta-barrel" evidence="14">
    <location>
        <begin position="346"/>
        <end position="837"/>
    </location>
</feature>
<evidence type="ECO:0000256" key="6">
    <source>
        <dbReference type="ARBA" id="ARBA00023004"/>
    </source>
</evidence>
<evidence type="ECO:0000256" key="12">
    <source>
        <dbReference type="RuleBase" id="RU003357"/>
    </source>
</evidence>
<feature type="chain" id="PRO_5030514356" evidence="13">
    <location>
        <begin position="24"/>
        <end position="874"/>
    </location>
</feature>
<keyword evidence="9 11" id="KW-0472">Membrane</keyword>
<evidence type="ECO:0000256" key="1">
    <source>
        <dbReference type="ARBA" id="ARBA00004571"/>
    </source>
</evidence>
<dbReference type="KEGG" id="schy:GVO57_06910"/>
<dbReference type="InterPro" id="IPR036942">
    <property type="entry name" value="Beta-barrel_TonB_sf"/>
</dbReference>
<dbReference type="InterPro" id="IPR012910">
    <property type="entry name" value="Plug_dom"/>
</dbReference>
<evidence type="ECO:0000256" key="5">
    <source>
        <dbReference type="ARBA" id="ARBA00022692"/>
    </source>
</evidence>
<dbReference type="InterPro" id="IPR000531">
    <property type="entry name" value="Beta-barrel_TonB"/>
</dbReference>
<keyword evidence="2 11" id="KW-0813">Transport</keyword>
<dbReference type="Pfam" id="PF07715">
    <property type="entry name" value="Plug"/>
    <property type="match status" value="1"/>
</dbReference>
<evidence type="ECO:0000256" key="11">
    <source>
        <dbReference type="PROSITE-ProRule" id="PRU01360"/>
    </source>
</evidence>
<keyword evidence="6" id="KW-0408">Iron</keyword>
<keyword evidence="10 11" id="KW-0998">Cell outer membrane</keyword>
<keyword evidence="3 11" id="KW-1134">Transmembrane beta strand</keyword>
<dbReference type="GO" id="GO:0006826">
    <property type="term" value="P:iron ion transport"/>
    <property type="evidence" value="ECO:0007669"/>
    <property type="project" value="UniProtKB-KW"/>
</dbReference>